<dbReference type="AlphaFoldDB" id="A0A426V6D1"/>
<evidence type="ECO:0000259" key="1">
    <source>
        <dbReference type="Pfam" id="PF03061"/>
    </source>
</evidence>
<keyword evidence="4" id="KW-1185">Reference proteome</keyword>
<sequence length="341" mass="35508">MSLFNADTVPAWANAFLQGIPYARESGMTARDVGVQRGHATVDMPARDAWTGDTVTQQLHPGCATVLADTACGLAVGAALDTLVPFATLDLRMDYLRPARAGIGLSCQAHCHRVSRNVAFVRGEIYQPGTDEPVAMVSATFMLGTANQRRTAKAASSAATSASTSAPATAPAAASAPIPQSALAAATTAAAISDACAAPGLVRIPASPAGRSPYADFLALERCAPPDDPAAGVFRMPFKPELIGNPVLPALHGGVVAGFAETAALLHVIYTSDLAPEDAPRGVDFSLDYLRPARPVDTWARCTTVRQGARVALVHVQVWQEDPSRPIVTARSHCLLPAREG</sequence>
<dbReference type="GO" id="GO:0005829">
    <property type="term" value="C:cytosol"/>
    <property type="evidence" value="ECO:0007669"/>
    <property type="project" value="TreeGrafter"/>
</dbReference>
<dbReference type="Gene3D" id="3.10.129.10">
    <property type="entry name" value="Hotdog Thioesterase"/>
    <property type="match status" value="2"/>
</dbReference>
<dbReference type="Proteomes" id="UP000269265">
    <property type="component" value="Unassembled WGS sequence"/>
</dbReference>
<dbReference type="Pfam" id="PF13622">
    <property type="entry name" value="4HBT_3"/>
    <property type="match status" value="1"/>
</dbReference>
<organism evidence="3 4">
    <name type="scientific">Aquabacterium soli</name>
    <dbReference type="NCBI Taxonomy" id="2493092"/>
    <lineage>
        <taxon>Bacteria</taxon>
        <taxon>Pseudomonadati</taxon>
        <taxon>Pseudomonadota</taxon>
        <taxon>Betaproteobacteria</taxon>
        <taxon>Burkholderiales</taxon>
        <taxon>Aquabacterium</taxon>
    </lineage>
</organism>
<dbReference type="SUPFAM" id="SSF54637">
    <property type="entry name" value="Thioesterase/thiol ester dehydrase-isomerase"/>
    <property type="match status" value="2"/>
</dbReference>
<dbReference type="InterPro" id="IPR029069">
    <property type="entry name" value="HotDog_dom_sf"/>
</dbReference>
<evidence type="ECO:0008006" key="5">
    <source>
        <dbReference type="Google" id="ProtNLM"/>
    </source>
</evidence>
<dbReference type="InterPro" id="IPR006683">
    <property type="entry name" value="Thioestr_dom"/>
</dbReference>
<dbReference type="PANTHER" id="PTHR43240">
    <property type="entry name" value="1,4-DIHYDROXY-2-NAPHTHOYL-COA THIOESTERASE 1"/>
    <property type="match status" value="1"/>
</dbReference>
<dbReference type="PANTHER" id="PTHR43240:SF7">
    <property type="entry name" value="BLR7284 PROTEIN"/>
    <property type="match status" value="1"/>
</dbReference>
<dbReference type="EMBL" id="RSED01000022">
    <property type="protein sequence ID" value="RRS02467.1"/>
    <property type="molecule type" value="Genomic_DNA"/>
</dbReference>
<evidence type="ECO:0000313" key="4">
    <source>
        <dbReference type="Proteomes" id="UP000269265"/>
    </source>
</evidence>
<comment type="caution">
    <text evidence="3">The sequence shown here is derived from an EMBL/GenBank/DDBJ whole genome shotgun (WGS) entry which is preliminary data.</text>
</comment>
<feature type="domain" description="Acyl-CoA thioesterase-like N-terminal HotDog" evidence="2">
    <location>
        <begin position="250"/>
        <end position="330"/>
    </location>
</feature>
<gene>
    <name evidence="3" type="ORF">EIP75_20575</name>
</gene>
<feature type="domain" description="Thioesterase" evidence="1">
    <location>
        <begin position="59"/>
        <end position="131"/>
    </location>
</feature>
<protein>
    <recommendedName>
        <fullName evidence="5">PaaI family thioesterase</fullName>
    </recommendedName>
</protein>
<dbReference type="OrthoDB" id="9813158at2"/>
<evidence type="ECO:0000313" key="3">
    <source>
        <dbReference type="EMBL" id="RRS02467.1"/>
    </source>
</evidence>
<dbReference type="CDD" id="cd03443">
    <property type="entry name" value="PaaI_thioesterase"/>
    <property type="match status" value="2"/>
</dbReference>
<accession>A0A426V6D1</accession>
<dbReference type="InterPro" id="IPR049449">
    <property type="entry name" value="TesB_ACOT8-like_N"/>
</dbReference>
<evidence type="ECO:0000259" key="2">
    <source>
        <dbReference type="Pfam" id="PF13622"/>
    </source>
</evidence>
<dbReference type="GO" id="GO:0061522">
    <property type="term" value="F:1,4-dihydroxy-2-naphthoyl-CoA thioesterase activity"/>
    <property type="evidence" value="ECO:0007669"/>
    <property type="project" value="TreeGrafter"/>
</dbReference>
<dbReference type="Pfam" id="PF03061">
    <property type="entry name" value="4HBT"/>
    <property type="match status" value="1"/>
</dbReference>
<name>A0A426V6D1_9BURK</name>
<dbReference type="RefSeq" id="WP_125245070.1">
    <property type="nucleotide sequence ID" value="NZ_RSED01000022.1"/>
</dbReference>
<proteinExistence type="predicted"/>
<reference evidence="3 4" key="1">
    <citation type="submission" date="2018-12" db="EMBL/GenBank/DDBJ databases">
        <title>The whole draft genome of Aquabacterium sp. SJQ9.</title>
        <authorList>
            <person name="Sun L."/>
            <person name="Gao X."/>
            <person name="Chen W."/>
            <person name="Huang K."/>
        </authorList>
    </citation>
    <scope>NUCLEOTIDE SEQUENCE [LARGE SCALE GENOMIC DNA]</scope>
    <source>
        <strain evidence="3 4">SJQ9</strain>
    </source>
</reference>